<dbReference type="RefSeq" id="WP_167276761.1">
    <property type="nucleotide sequence ID" value="NZ_JAASQJ010000007.1"/>
</dbReference>
<dbReference type="InterPro" id="IPR011055">
    <property type="entry name" value="Dup_hybrid_motif"/>
</dbReference>
<name>A0ABX0USR1_9BACT</name>
<dbReference type="EMBL" id="JAASQJ010000007">
    <property type="protein sequence ID" value="NIJ55999.1"/>
    <property type="molecule type" value="Genomic_DNA"/>
</dbReference>
<dbReference type="Pfam" id="PF01551">
    <property type="entry name" value="Peptidase_M23"/>
    <property type="match status" value="1"/>
</dbReference>
<dbReference type="PANTHER" id="PTHR21666:SF270">
    <property type="entry name" value="MUREIN HYDROLASE ACTIVATOR ENVC"/>
    <property type="match status" value="1"/>
</dbReference>
<accession>A0ABX0USR1</accession>
<protein>
    <submittedName>
        <fullName evidence="2">Murein DD-endopeptidase MepM/ murein hydrolase activator NlpD</fullName>
    </submittedName>
</protein>
<feature type="domain" description="M23ase beta-sheet core" evidence="1">
    <location>
        <begin position="90"/>
        <end position="187"/>
    </location>
</feature>
<dbReference type="GO" id="GO:0016787">
    <property type="term" value="F:hydrolase activity"/>
    <property type="evidence" value="ECO:0007669"/>
    <property type="project" value="UniProtKB-KW"/>
</dbReference>
<dbReference type="SUPFAM" id="SSF51261">
    <property type="entry name" value="Duplicated hybrid motif"/>
    <property type="match status" value="1"/>
</dbReference>
<organism evidence="2 3">
    <name type="scientific">Dyadobacter arcticus</name>
    <dbReference type="NCBI Taxonomy" id="1078754"/>
    <lineage>
        <taxon>Bacteria</taxon>
        <taxon>Pseudomonadati</taxon>
        <taxon>Bacteroidota</taxon>
        <taxon>Cytophagia</taxon>
        <taxon>Cytophagales</taxon>
        <taxon>Spirosomataceae</taxon>
        <taxon>Dyadobacter</taxon>
    </lineage>
</organism>
<dbReference type="Proteomes" id="UP001179181">
    <property type="component" value="Unassembled WGS sequence"/>
</dbReference>
<proteinExistence type="predicted"/>
<gene>
    <name evidence="2" type="ORF">FHS68_005194</name>
</gene>
<sequence length="226" mass="25634">MTELAQILLAYPRFEPIIRNVKPFRKLDFTENNSDLIRHDLSETCDFSNYVFGRMLSGNTYIGIGGYNENRVIYRQRKHFELDSENPRSIHLGTDIWEEAGEAIYSPIAGSVHSFAFNNHYGDYGPTIILRHELKGIAFFTLYGHLSATSLDALHIGKKIEAGEKFALIGPFPENGDWPPHLHFQVISDMGTYSGDFPGVSSVRNSEYYLSICPDPNLILRVSENQ</sequence>
<evidence type="ECO:0000313" key="3">
    <source>
        <dbReference type="Proteomes" id="UP001179181"/>
    </source>
</evidence>
<keyword evidence="3" id="KW-1185">Reference proteome</keyword>
<dbReference type="Gene3D" id="2.70.70.10">
    <property type="entry name" value="Glucose Permease (Domain IIA)"/>
    <property type="match status" value="1"/>
</dbReference>
<dbReference type="PANTHER" id="PTHR21666">
    <property type="entry name" value="PEPTIDASE-RELATED"/>
    <property type="match status" value="1"/>
</dbReference>
<evidence type="ECO:0000259" key="1">
    <source>
        <dbReference type="Pfam" id="PF01551"/>
    </source>
</evidence>
<comment type="caution">
    <text evidence="2">The sequence shown here is derived from an EMBL/GenBank/DDBJ whole genome shotgun (WGS) entry which is preliminary data.</text>
</comment>
<dbReference type="InterPro" id="IPR016047">
    <property type="entry name" value="M23ase_b-sheet_dom"/>
</dbReference>
<reference evidence="2 3" key="1">
    <citation type="submission" date="2020-03" db="EMBL/GenBank/DDBJ databases">
        <title>Genomic Encyclopedia of Type Strains, Phase IV (KMG-IV): sequencing the most valuable type-strain genomes for metagenomic binning, comparative biology and taxonomic classification.</title>
        <authorList>
            <person name="Goeker M."/>
        </authorList>
    </citation>
    <scope>NUCLEOTIDE SEQUENCE [LARGE SCALE GENOMIC DNA]</scope>
    <source>
        <strain evidence="2 3">DSM 102865</strain>
    </source>
</reference>
<keyword evidence="2" id="KW-0378">Hydrolase</keyword>
<evidence type="ECO:0000313" key="2">
    <source>
        <dbReference type="EMBL" id="NIJ55999.1"/>
    </source>
</evidence>
<dbReference type="InterPro" id="IPR050570">
    <property type="entry name" value="Cell_wall_metabolism_enzyme"/>
</dbReference>
<dbReference type="CDD" id="cd12797">
    <property type="entry name" value="M23_peptidase"/>
    <property type="match status" value="1"/>
</dbReference>